<keyword evidence="1" id="KW-0808">Transferase</keyword>
<proteinExistence type="predicted"/>
<evidence type="ECO:0000313" key="1">
    <source>
        <dbReference type="EMBL" id="KAH7683287.1"/>
    </source>
</evidence>
<reference evidence="2" key="1">
    <citation type="journal article" date="2022" name="Nat. Commun.">
        <title>Chromosome evolution and the genetic basis of agronomically important traits in greater yam.</title>
        <authorList>
            <person name="Bredeson J.V."/>
            <person name="Lyons J.B."/>
            <person name="Oniyinde I.O."/>
            <person name="Okereke N.R."/>
            <person name="Kolade O."/>
            <person name="Nnabue I."/>
            <person name="Nwadili C.O."/>
            <person name="Hribova E."/>
            <person name="Parker M."/>
            <person name="Nwogha J."/>
            <person name="Shu S."/>
            <person name="Carlson J."/>
            <person name="Kariba R."/>
            <person name="Muthemba S."/>
            <person name="Knop K."/>
            <person name="Barton G.J."/>
            <person name="Sherwood A.V."/>
            <person name="Lopez-Montes A."/>
            <person name="Asiedu R."/>
            <person name="Jamnadass R."/>
            <person name="Muchugi A."/>
            <person name="Goodstein D."/>
            <person name="Egesi C.N."/>
            <person name="Featherston J."/>
            <person name="Asfaw A."/>
            <person name="Simpson G.G."/>
            <person name="Dolezel J."/>
            <person name="Hendre P.S."/>
            <person name="Van Deynze A."/>
            <person name="Kumar P.L."/>
            <person name="Obidiegwu J.E."/>
            <person name="Bhattacharjee R."/>
            <person name="Rokhsar D.S."/>
        </authorList>
    </citation>
    <scope>NUCLEOTIDE SEQUENCE [LARGE SCALE GENOMIC DNA]</scope>
    <source>
        <strain evidence="2">cv. TDa95/00328</strain>
    </source>
</reference>
<dbReference type="EMBL" id="CM037015">
    <property type="protein sequence ID" value="KAH7683287.1"/>
    <property type="molecule type" value="Genomic_DNA"/>
</dbReference>
<keyword evidence="1" id="KW-0418">Kinase</keyword>
<name>A0ACB7W714_DIOAL</name>
<accession>A0ACB7W714</accession>
<gene>
    <name evidence="1" type="ORF">IHE45_05G173500</name>
</gene>
<sequence>MAPFAVGSAAFGFYLTSPPQLTACTSRLCHPFSRNCGSCLYLRNNRRPRRGTACRRVGSLSLGARMSAAELETSLAVKKMATEISFGLKGTSIFLVGINCSMKTNVGKVLADALRYYYFDSDSVVEEAGGGESSATSFLERDEKGFRESETEVLKQLSSMGRLVVCAGDGAVQSPENLSYLRYGISVWIDVPLDLLADEMVGAQVPSASDQSMSQSDPFQEALEGLTKRYMEMSGGYGTADATASLLKVTTKLGYDDFKSVTPEDMAIEAMKEIEKLTRVKKMIEAAAKPF</sequence>
<evidence type="ECO:0000313" key="2">
    <source>
        <dbReference type="Proteomes" id="UP000827976"/>
    </source>
</evidence>
<protein>
    <submittedName>
        <fullName evidence="1">Shikimate kinase/gluconokinase protein</fullName>
    </submittedName>
</protein>
<dbReference type="Proteomes" id="UP000827976">
    <property type="component" value="Chromosome 5"/>
</dbReference>
<comment type="caution">
    <text evidence="1">The sequence shown here is derived from an EMBL/GenBank/DDBJ whole genome shotgun (WGS) entry which is preliminary data.</text>
</comment>
<keyword evidence="2" id="KW-1185">Reference proteome</keyword>
<organism evidence="1 2">
    <name type="scientific">Dioscorea alata</name>
    <name type="common">Purple yam</name>
    <dbReference type="NCBI Taxonomy" id="55571"/>
    <lineage>
        <taxon>Eukaryota</taxon>
        <taxon>Viridiplantae</taxon>
        <taxon>Streptophyta</taxon>
        <taxon>Embryophyta</taxon>
        <taxon>Tracheophyta</taxon>
        <taxon>Spermatophyta</taxon>
        <taxon>Magnoliopsida</taxon>
        <taxon>Liliopsida</taxon>
        <taxon>Dioscoreales</taxon>
        <taxon>Dioscoreaceae</taxon>
        <taxon>Dioscorea</taxon>
    </lineage>
</organism>